<keyword evidence="1" id="KW-0472">Membrane</keyword>
<evidence type="ECO:0000313" key="3">
    <source>
        <dbReference type="Proteomes" id="UP000633619"/>
    </source>
</evidence>
<keyword evidence="1" id="KW-0812">Transmembrane</keyword>
<evidence type="ECO:0000313" key="2">
    <source>
        <dbReference type="EMBL" id="MBH8594180.1"/>
    </source>
</evidence>
<dbReference type="EMBL" id="JAECVW010000001">
    <property type="protein sequence ID" value="MBH8594180.1"/>
    <property type="molecule type" value="Genomic_DNA"/>
</dbReference>
<dbReference type="Proteomes" id="UP000633619">
    <property type="component" value="Unassembled WGS sequence"/>
</dbReference>
<dbReference type="InterPro" id="IPR025620">
    <property type="entry name" value="YlaH"/>
</dbReference>
<evidence type="ECO:0000256" key="1">
    <source>
        <dbReference type="SAM" id="Phobius"/>
    </source>
</evidence>
<dbReference type="RefSeq" id="WP_181730858.1">
    <property type="nucleotide sequence ID" value="NZ_JACEIR010000001.1"/>
</dbReference>
<sequence>MAWLNNWLNSLPISGIYLVILVLTAMIYKTAFAVRLPVLKTVLVYITLAVGCWLLALFHLMGLPIVPALLVTVVLIAVTRLRLYLVRKKEQDEKMA</sequence>
<proteinExistence type="predicted"/>
<protein>
    <recommendedName>
        <fullName evidence="4">YlaH-like protein</fullName>
    </recommendedName>
</protein>
<gene>
    <name evidence="2" type="ORF">I8U20_02440</name>
</gene>
<evidence type="ECO:0008006" key="4">
    <source>
        <dbReference type="Google" id="ProtNLM"/>
    </source>
</evidence>
<accession>A0A8I1DDZ9</accession>
<feature type="transmembrane region" description="Helical" evidence="1">
    <location>
        <begin position="65"/>
        <end position="85"/>
    </location>
</feature>
<reference evidence="2 3" key="1">
    <citation type="submission" date="2020-12" db="EMBL/GenBank/DDBJ databases">
        <title>WGS of Thermoactinomyces spp.</title>
        <authorList>
            <person name="Cheng K."/>
        </authorList>
    </citation>
    <scope>NUCLEOTIDE SEQUENCE [LARGE SCALE GENOMIC DNA]</scope>
    <source>
        <strain evidence="3">CICC 10671\DSM 43846</strain>
    </source>
</reference>
<feature type="transmembrane region" description="Helical" evidence="1">
    <location>
        <begin position="12"/>
        <end position="30"/>
    </location>
</feature>
<organism evidence="2 3">
    <name type="scientific">Thermoactinomyces intermedius</name>
    <dbReference type="NCBI Taxonomy" id="2024"/>
    <lineage>
        <taxon>Bacteria</taxon>
        <taxon>Bacillati</taxon>
        <taxon>Bacillota</taxon>
        <taxon>Bacilli</taxon>
        <taxon>Bacillales</taxon>
        <taxon>Thermoactinomycetaceae</taxon>
        <taxon>Thermoactinomyces</taxon>
    </lineage>
</organism>
<dbReference type="Pfam" id="PF14036">
    <property type="entry name" value="YlaH"/>
    <property type="match status" value="1"/>
</dbReference>
<keyword evidence="1" id="KW-1133">Transmembrane helix</keyword>
<comment type="caution">
    <text evidence="2">The sequence shown here is derived from an EMBL/GenBank/DDBJ whole genome shotgun (WGS) entry which is preliminary data.</text>
</comment>
<name>A0A8I1DDZ9_THEIN</name>
<feature type="transmembrane region" description="Helical" evidence="1">
    <location>
        <begin position="42"/>
        <end position="59"/>
    </location>
</feature>
<dbReference type="AlphaFoldDB" id="A0A8I1DDZ9"/>
<keyword evidence="3" id="KW-1185">Reference proteome</keyword>